<reference evidence="2 3" key="1">
    <citation type="submission" date="2024-09" db="EMBL/GenBank/DDBJ databases">
        <authorList>
            <person name="Sun Q."/>
            <person name="Mori K."/>
        </authorList>
    </citation>
    <scope>NUCLEOTIDE SEQUENCE [LARGE SCALE GENOMIC DNA]</scope>
    <source>
        <strain evidence="2 3">CCM 8677</strain>
    </source>
</reference>
<dbReference type="Pfam" id="PF06961">
    <property type="entry name" value="DUF1294"/>
    <property type="match status" value="1"/>
</dbReference>
<sequence>MPNAAAQFLENHPLTVFLIAYYSGVNLICFSLYAWDKASARAQTSRISEQTLHGWTLAGGALGALCGQAWFRHKMQKVFFRWFNWFCFAVHVLLLLQIFSVTRITSMTW</sequence>
<evidence type="ECO:0000313" key="3">
    <source>
        <dbReference type="Proteomes" id="UP001589844"/>
    </source>
</evidence>
<keyword evidence="1" id="KW-0812">Transmembrane</keyword>
<feature type="transmembrane region" description="Helical" evidence="1">
    <location>
        <begin position="83"/>
        <end position="102"/>
    </location>
</feature>
<proteinExistence type="predicted"/>
<dbReference type="InterPro" id="IPR010718">
    <property type="entry name" value="DUF1294"/>
</dbReference>
<keyword evidence="3" id="KW-1185">Reference proteome</keyword>
<name>A0ABV6IKV2_9BURK</name>
<feature type="transmembrane region" description="Helical" evidence="1">
    <location>
        <begin position="54"/>
        <end position="71"/>
    </location>
</feature>
<accession>A0ABV6IKV2</accession>
<organism evidence="2 3">
    <name type="scientific">Undibacterium danionis</name>
    <dbReference type="NCBI Taxonomy" id="1812100"/>
    <lineage>
        <taxon>Bacteria</taxon>
        <taxon>Pseudomonadati</taxon>
        <taxon>Pseudomonadota</taxon>
        <taxon>Betaproteobacteria</taxon>
        <taxon>Burkholderiales</taxon>
        <taxon>Oxalobacteraceae</taxon>
        <taxon>Undibacterium</taxon>
    </lineage>
</organism>
<evidence type="ECO:0000256" key="1">
    <source>
        <dbReference type="SAM" id="Phobius"/>
    </source>
</evidence>
<protein>
    <submittedName>
        <fullName evidence="2">DUF1294 domain-containing protein</fullName>
    </submittedName>
</protein>
<dbReference type="Proteomes" id="UP001589844">
    <property type="component" value="Unassembled WGS sequence"/>
</dbReference>
<keyword evidence="1" id="KW-0472">Membrane</keyword>
<evidence type="ECO:0000313" key="2">
    <source>
        <dbReference type="EMBL" id="MFC0351509.1"/>
    </source>
</evidence>
<feature type="transmembrane region" description="Helical" evidence="1">
    <location>
        <begin position="12"/>
        <end position="33"/>
    </location>
</feature>
<dbReference type="EMBL" id="JBHLXJ010000018">
    <property type="protein sequence ID" value="MFC0351509.1"/>
    <property type="molecule type" value="Genomic_DNA"/>
</dbReference>
<dbReference type="RefSeq" id="WP_390214123.1">
    <property type="nucleotide sequence ID" value="NZ_JBHLXJ010000018.1"/>
</dbReference>
<comment type="caution">
    <text evidence="2">The sequence shown here is derived from an EMBL/GenBank/DDBJ whole genome shotgun (WGS) entry which is preliminary data.</text>
</comment>
<keyword evidence="1" id="KW-1133">Transmembrane helix</keyword>
<gene>
    <name evidence="2" type="ORF">ACFFJH_16935</name>
</gene>